<keyword evidence="2" id="KW-1133">Transmembrane helix</keyword>
<proteinExistence type="predicted"/>
<evidence type="ECO:0000259" key="6">
    <source>
        <dbReference type="PROSITE" id="PS50887"/>
    </source>
</evidence>
<dbReference type="InterPro" id="IPR035919">
    <property type="entry name" value="EAL_sf"/>
</dbReference>
<dbReference type="InterPro" id="IPR013656">
    <property type="entry name" value="PAS_4"/>
</dbReference>
<dbReference type="PROSITE" id="PS50883">
    <property type="entry name" value="EAL"/>
    <property type="match status" value="1"/>
</dbReference>
<dbReference type="InterPro" id="IPR000700">
    <property type="entry name" value="PAS-assoc_C"/>
</dbReference>
<feature type="domain" description="GGDEF" evidence="6">
    <location>
        <begin position="511"/>
        <end position="644"/>
    </location>
</feature>
<dbReference type="SMART" id="SM00267">
    <property type="entry name" value="GGDEF"/>
    <property type="match status" value="1"/>
</dbReference>
<feature type="domain" description="PAC" evidence="4">
    <location>
        <begin position="425"/>
        <end position="479"/>
    </location>
</feature>
<organism evidence="7 8">
    <name type="scientific">Amphritea opalescens</name>
    <dbReference type="NCBI Taxonomy" id="2490544"/>
    <lineage>
        <taxon>Bacteria</taxon>
        <taxon>Pseudomonadati</taxon>
        <taxon>Pseudomonadota</taxon>
        <taxon>Gammaproteobacteria</taxon>
        <taxon>Oceanospirillales</taxon>
        <taxon>Oceanospirillaceae</taxon>
        <taxon>Amphritea</taxon>
    </lineage>
</organism>
<dbReference type="SUPFAM" id="SSF141868">
    <property type="entry name" value="EAL domain-like"/>
    <property type="match status" value="1"/>
</dbReference>
<dbReference type="InterPro" id="IPR043128">
    <property type="entry name" value="Rev_trsase/Diguanyl_cyclase"/>
</dbReference>
<dbReference type="PROSITE" id="PS50887">
    <property type="entry name" value="GGDEF"/>
    <property type="match status" value="1"/>
</dbReference>
<evidence type="ECO:0000256" key="1">
    <source>
        <dbReference type="ARBA" id="ARBA00001946"/>
    </source>
</evidence>
<sequence length="910" mass="103294">MTFKTTNKVYLAVLIYIVWVVLYVVWDYSHEHERIYQQIDNDLISSAVATPLILPKHFHHKGMQPGDVMPEEDLDNTLKLSRFVRSSNIIYVYTLIKEDDTIFFTSSSSTVTELQAGKNLYNYFLPYDDADPRINLVFADQKQRFLEITDAWGHFRSVFIPRTSPDGLQYITAADIEISQIQTQLNQRLIQQIGVTVIFLLFLLPILWTFSSAQRRWAKDLEASVRERTEELHSSKAFLSSIIEHSPVGFFHYDQHGTISMINQRFTDIIGAPSDSIVGINLLEKLTNEDVIDALNESLQGDVGYFEGPYVSIMGHRSMHLIAEFVPLRDKMGVLNGGVGVFNDVTEQQATTDTLKKLSRAVEQSPSAVVITDLNGNIEYVNPRFTDITGYTADEVMGKTSRLLNSGETSKEVYHDLWKTLLSGQEWRGVFHNKKKSGELYWTEEIISPITNNLGQITHFVALQEDVTEARRISDEIDFQTTHDPLTGLLNRQQFENELAQTIEHAHQHHSHHVLCFIDIDQFKIINDTCGHMAGDDMLRQLSNLIRDKLRSHDIFARPGGDEFLLLLKNASLARAEHIIQVIMTDLKQFRFQWEDHNFTVEISAGLTIIDQNTDSAVGALQDVDTACYTAKDAGRNRIHIYNDQDEQQLIRKGYIQWASEIHRALDENAFRLYAQPIVPLQKEQKIGYEILLRLLSEQGEIIAPDAFLPAAERYNIAPQIDRWVIRNSLQWMAKNIDNLEHISSLAINLSGQSLGDDALLGFIIRSIQQGPVPAHMIKFEITETAAIANLKNAQIFIRSLKNLGCRFALDDFGSGLSSFAYLKNLPVDLLKIDGMFVRNILIDPIDEAMVRSINEVGHIMGMETIAEFVETDAMMERLKTMGVDYAQGYAISRPVPIDTILESTALTTV</sequence>
<reference evidence="7 8" key="1">
    <citation type="submission" date="2018-11" db="EMBL/GenBank/DDBJ databases">
        <title>The draft genome sequence of Amphritea opalescens ANRC-JH13T.</title>
        <authorList>
            <person name="Fang Z."/>
            <person name="Zhang Y."/>
            <person name="Han X."/>
        </authorList>
    </citation>
    <scope>NUCLEOTIDE SEQUENCE [LARGE SCALE GENOMIC DNA]</scope>
    <source>
        <strain evidence="7 8">ANRC-JH13</strain>
    </source>
</reference>
<dbReference type="InterPro" id="IPR052155">
    <property type="entry name" value="Biofilm_reg_signaling"/>
</dbReference>
<evidence type="ECO:0000259" key="3">
    <source>
        <dbReference type="PROSITE" id="PS50112"/>
    </source>
</evidence>
<feature type="transmembrane region" description="Helical" evidence="2">
    <location>
        <begin position="9"/>
        <end position="26"/>
    </location>
</feature>
<dbReference type="Gene3D" id="3.30.70.270">
    <property type="match status" value="1"/>
</dbReference>
<dbReference type="Pfam" id="PF00990">
    <property type="entry name" value="GGDEF"/>
    <property type="match status" value="1"/>
</dbReference>
<evidence type="ECO:0000259" key="4">
    <source>
        <dbReference type="PROSITE" id="PS50113"/>
    </source>
</evidence>
<dbReference type="PROSITE" id="PS50113">
    <property type="entry name" value="PAC"/>
    <property type="match status" value="1"/>
</dbReference>
<dbReference type="OrthoDB" id="9787514at2"/>
<dbReference type="InterPro" id="IPR013767">
    <property type="entry name" value="PAS_fold"/>
</dbReference>
<dbReference type="CDD" id="cd01948">
    <property type="entry name" value="EAL"/>
    <property type="match status" value="1"/>
</dbReference>
<evidence type="ECO:0000313" key="7">
    <source>
        <dbReference type="EMBL" id="RTE67355.1"/>
    </source>
</evidence>
<dbReference type="GO" id="GO:0006355">
    <property type="term" value="P:regulation of DNA-templated transcription"/>
    <property type="evidence" value="ECO:0007669"/>
    <property type="project" value="InterPro"/>
</dbReference>
<dbReference type="SUPFAM" id="SSF55073">
    <property type="entry name" value="Nucleotide cyclase"/>
    <property type="match status" value="1"/>
</dbReference>
<evidence type="ECO:0000259" key="5">
    <source>
        <dbReference type="PROSITE" id="PS50883"/>
    </source>
</evidence>
<feature type="transmembrane region" description="Helical" evidence="2">
    <location>
        <begin position="189"/>
        <end position="210"/>
    </location>
</feature>
<dbReference type="FunFam" id="3.30.70.270:FF:000001">
    <property type="entry name" value="Diguanylate cyclase domain protein"/>
    <property type="match status" value="1"/>
</dbReference>
<keyword evidence="2" id="KW-0812">Transmembrane</keyword>
<dbReference type="Gene3D" id="3.20.20.450">
    <property type="entry name" value="EAL domain"/>
    <property type="match status" value="1"/>
</dbReference>
<dbReference type="GO" id="GO:0003824">
    <property type="term" value="F:catalytic activity"/>
    <property type="evidence" value="ECO:0007669"/>
    <property type="project" value="UniProtKB-ARBA"/>
</dbReference>
<dbReference type="InterPro" id="IPR001610">
    <property type="entry name" value="PAC"/>
</dbReference>
<dbReference type="Proteomes" id="UP000283087">
    <property type="component" value="Unassembled WGS sequence"/>
</dbReference>
<dbReference type="PROSITE" id="PS50112">
    <property type="entry name" value="PAS"/>
    <property type="match status" value="2"/>
</dbReference>
<dbReference type="Pfam" id="PF00563">
    <property type="entry name" value="EAL"/>
    <property type="match status" value="1"/>
</dbReference>
<dbReference type="EMBL" id="RQXW01000002">
    <property type="protein sequence ID" value="RTE67355.1"/>
    <property type="molecule type" value="Genomic_DNA"/>
</dbReference>
<dbReference type="NCBIfam" id="TIGR00229">
    <property type="entry name" value="sensory_box"/>
    <property type="match status" value="2"/>
</dbReference>
<dbReference type="AlphaFoldDB" id="A0A430KV12"/>
<dbReference type="NCBIfam" id="TIGR00254">
    <property type="entry name" value="GGDEF"/>
    <property type="match status" value="1"/>
</dbReference>
<dbReference type="PANTHER" id="PTHR44757:SF4">
    <property type="entry name" value="DIGUANYLATE CYCLASE DGCE-RELATED"/>
    <property type="match status" value="1"/>
</dbReference>
<dbReference type="InterPro" id="IPR029787">
    <property type="entry name" value="Nucleotide_cyclase"/>
</dbReference>
<keyword evidence="2" id="KW-0472">Membrane</keyword>
<name>A0A430KV12_9GAMM</name>
<accession>A0A430KV12</accession>
<dbReference type="Pfam" id="PF08448">
    <property type="entry name" value="PAS_4"/>
    <property type="match status" value="1"/>
</dbReference>
<dbReference type="SUPFAM" id="SSF55785">
    <property type="entry name" value="PYP-like sensor domain (PAS domain)"/>
    <property type="match status" value="2"/>
</dbReference>
<protein>
    <submittedName>
        <fullName evidence="7">Bifunctional diguanylate cyclase/phosphodiesterase</fullName>
    </submittedName>
</protein>
<comment type="cofactor">
    <cofactor evidence="1">
        <name>Mg(2+)</name>
        <dbReference type="ChEBI" id="CHEBI:18420"/>
    </cofactor>
</comment>
<dbReference type="SMART" id="SM00091">
    <property type="entry name" value="PAS"/>
    <property type="match status" value="2"/>
</dbReference>
<feature type="domain" description="EAL" evidence="5">
    <location>
        <begin position="655"/>
        <end position="909"/>
    </location>
</feature>
<keyword evidence="8" id="KW-1185">Reference proteome</keyword>
<dbReference type="InterPro" id="IPR000014">
    <property type="entry name" value="PAS"/>
</dbReference>
<gene>
    <name evidence="7" type="ORF">EH243_02595</name>
</gene>
<dbReference type="SMART" id="SM00052">
    <property type="entry name" value="EAL"/>
    <property type="match status" value="1"/>
</dbReference>
<dbReference type="PANTHER" id="PTHR44757">
    <property type="entry name" value="DIGUANYLATE CYCLASE DGCP"/>
    <property type="match status" value="1"/>
</dbReference>
<dbReference type="InterPro" id="IPR035965">
    <property type="entry name" value="PAS-like_dom_sf"/>
</dbReference>
<dbReference type="Gene3D" id="3.30.450.20">
    <property type="entry name" value="PAS domain"/>
    <property type="match status" value="2"/>
</dbReference>
<evidence type="ECO:0000313" key="8">
    <source>
        <dbReference type="Proteomes" id="UP000283087"/>
    </source>
</evidence>
<dbReference type="SMART" id="SM00086">
    <property type="entry name" value="PAC"/>
    <property type="match status" value="1"/>
</dbReference>
<feature type="domain" description="PAS" evidence="3">
    <location>
        <begin position="235"/>
        <end position="300"/>
    </location>
</feature>
<evidence type="ECO:0000256" key="2">
    <source>
        <dbReference type="SAM" id="Phobius"/>
    </source>
</evidence>
<dbReference type="Pfam" id="PF00989">
    <property type="entry name" value="PAS"/>
    <property type="match status" value="1"/>
</dbReference>
<dbReference type="CDD" id="cd01949">
    <property type="entry name" value="GGDEF"/>
    <property type="match status" value="1"/>
</dbReference>
<comment type="caution">
    <text evidence="7">The sequence shown here is derived from an EMBL/GenBank/DDBJ whole genome shotgun (WGS) entry which is preliminary data.</text>
</comment>
<dbReference type="CDD" id="cd00130">
    <property type="entry name" value="PAS"/>
    <property type="match status" value="1"/>
</dbReference>
<feature type="domain" description="PAS" evidence="3">
    <location>
        <begin position="354"/>
        <end position="400"/>
    </location>
</feature>
<dbReference type="InterPro" id="IPR001633">
    <property type="entry name" value="EAL_dom"/>
</dbReference>
<dbReference type="InterPro" id="IPR000160">
    <property type="entry name" value="GGDEF_dom"/>
</dbReference>